<organism evidence="3 4">
    <name type="scientific">Xanthocytophaga agilis</name>
    <dbReference type="NCBI Taxonomy" id="3048010"/>
    <lineage>
        <taxon>Bacteria</taxon>
        <taxon>Pseudomonadati</taxon>
        <taxon>Bacteroidota</taxon>
        <taxon>Cytophagia</taxon>
        <taxon>Cytophagales</taxon>
        <taxon>Rhodocytophagaceae</taxon>
        <taxon>Xanthocytophaga</taxon>
    </lineage>
</organism>
<keyword evidence="4" id="KW-1185">Reference proteome</keyword>
<dbReference type="InterPro" id="IPR010559">
    <property type="entry name" value="Sig_transdc_His_kin_internal"/>
</dbReference>
<dbReference type="SUPFAM" id="SSF55874">
    <property type="entry name" value="ATPase domain of HSP90 chaperone/DNA topoisomerase II/histidine kinase"/>
    <property type="match status" value="1"/>
</dbReference>
<keyword evidence="1" id="KW-0812">Transmembrane</keyword>
<dbReference type="PANTHER" id="PTHR34220">
    <property type="entry name" value="SENSOR HISTIDINE KINASE YPDA"/>
    <property type="match status" value="1"/>
</dbReference>
<gene>
    <name evidence="3" type="ORF">QNI22_11590</name>
</gene>
<dbReference type="InterPro" id="IPR050640">
    <property type="entry name" value="Bact_2-comp_sensor_kinase"/>
</dbReference>
<proteinExistence type="predicted"/>
<dbReference type="Gene3D" id="3.30.565.10">
    <property type="entry name" value="Histidine kinase-like ATPase, C-terminal domain"/>
    <property type="match status" value="1"/>
</dbReference>
<dbReference type="RefSeq" id="WP_313976340.1">
    <property type="nucleotide sequence ID" value="NZ_JASJOU010000003.1"/>
</dbReference>
<name>A0AAE3R4M3_9BACT</name>
<feature type="transmembrane region" description="Helical" evidence="1">
    <location>
        <begin position="7"/>
        <end position="28"/>
    </location>
</feature>
<feature type="domain" description="Signal transduction histidine kinase internal region" evidence="2">
    <location>
        <begin position="161"/>
        <end position="239"/>
    </location>
</feature>
<accession>A0AAE3R4M3</accession>
<dbReference type="EMBL" id="JASJOU010000003">
    <property type="protein sequence ID" value="MDJ1501295.1"/>
    <property type="molecule type" value="Genomic_DNA"/>
</dbReference>
<feature type="transmembrane region" description="Helical" evidence="1">
    <location>
        <begin position="34"/>
        <end position="54"/>
    </location>
</feature>
<keyword evidence="1" id="KW-1133">Transmembrane helix</keyword>
<dbReference type="PANTHER" id="PTHR34220:SF7">
    <property type="entry name" value="SENSOR HISTIDINE KINASE YPDA"/>
    <property type="match status" value="1"/>
</dbReference>
<dbReference type="InterPro" id="IPR036890">
    <property type="entry name" value="HATPase_C_sf"/>
</dbReference>
<protein>
    <submittedName>
        <fullName evidence="3">Histidine kinase</fullName>
    </submittedName>
</protein>
<feature type="transmembrane region" description="Helical" evidence="1">
    <location>
        <begin position="113"/>
        <end position="137"/>
    </location>
</feature>
<dbReference type="GO" id="GO:0016020">
    <property type="term" value="C:membrane"/>
    <property type="evidence" value="ECO:0007669"/>
    <property type="project" value="InterPro"/>
</dbReference>
<comment type="caution">
    <text evidence="3">The sequence shown here is derived from an EMBL/GenBank/DDBJ whole genome shotgun (WGS) entry which is preliminary data.</text>
</comment>
<evidence type="ECO:0000259" key="2">
    <source>
        <dbReference type="Pfam" id="PF06580"/>
    </source>
</evidence>
<reference evidence="3" key="1">
    <citation type="submission" date="2023-05" db="EMBL/GenBank/DDBJ databases">
        <authorList>
            <person name="Zhang X."/>
        </authorList>
    </citation>
    <scope>NUCLEOTIDE SEQUENCE</scope>
    <source>
        <strain evidence="3">BD1B2-1</strain>
    </source>
</reference>
<evidence type="ECO:0000256" key="1">
    <source>
        <dbReference type="SAM" id="Phobius"/>
    </source>
</evidence>
<dbReference type="Proteomes" id="UP001232063">
    <property type="component" value="Unassembled WGS sequence"/>
</dbReference>
<keyword evidence="3" id="KW-0418">Kinase</keyword>
<sequence length="348" mass="40034">MNRRKIYWLCQIIGWTGYSLSDLIIYILRDGYSYGQVVNVIISIGLGIGITHLYRLILKRLHWLELPLSQIIPRTLMAVLIMAVTMVVLSVPLEYFTIPRVQKRFDEIGGIPVIYLAWGFLNWTKNLLLWSVIYHVYQYFSLSKRNEIERVQLESSVKDFEAKILRAQLNPHFMFNALNSIRALIYEDPNKAKEALTQLSSLLRNSLLSDRQKTVSLNEELKTVQDYLSLEKIRYEDRLEVQTNISPDTLNVQVPPMMVQTLVENAVKHGISKPLKGGFISIQAQLERNFLNLIIRNTGKLERAENSDGVGLLNTSQRLVLIYGTGASFRINQETDEVVRAEVRLPVQ</sequence>
<evidence type="ECO:0000313" key="4">
    <source>
        <dbReference type="Proteomes" id="UP001232063"/>
    </source>
</evidence>
<evidence type="ECO:0000313" key="3">
    <source>
        <dbReference type="EMBL" id="MDJ1501295.1"/>
    </source>
</evidence>
<dbReference type="AlphaFoldDB" id="A0AAE3R4M3"/>
<dbReference type="GO" id="GO:0000155">
    <property type="term" value="F:phosphorelay sensor kinase activity"/>
    <property type="evidence" value="ECO:0007669"/>
    <property type="project" value="InterPro"/>
</dbReference>
<keyword evidence="3" id="KW-0808">Transferase</keyword>
<feature type="transmembrane region" description="Helical" evidence="1">
    <location>
        <begin position="75"/>
        <end position="93"/>
    </location>
</feature>
<dbReference type="Pfam" id="PF06580">
    <property type="entry name" value="His_kinase"/>
    <property type="match status" value="1"/>
</dbReference>
<keyword evidence="1" id="KW-0472">Membrane</keyword>